<reference evidence="6 7" key="1">
    <citation type="submission" date="2019-03" db="EMBL/GenBank/DDBJ databases">
        <title>Genomic Encyclopedia of Type Strains, Phase IV (KMG-IV): sequencing the most valuable type-strain genomes for metagenomic binning, comparative biology and taxonomic classification.</title>
        <authorList>
            <person name="Goeker M."/>
        </authorList>
    </citation>
    <scope>NUCLEOTIDE SEQUENCE [LARGE SCALE GENOMIC DNA]</scope>
    <source>
        <strain evidence="6 7">DSM 103792</strain>
    </source>
</reference>
<dbReference type="GO" id="GO:0003677">
    <property type="term" value="F:DNA binding"/>
    <property type="evidence" value="ECO:0007669"/>
    <property type="project" value="UniProtKB-KW"/>
</dbReference>
<dbReference type="GO" id="GO:0006310">
    <property type="term" value="P:DNA recombination"/>
    <property type="evidence" value="ECO:0007669"/>
    <property type="project" value="UniProtKB-KW"/>
</dbReference>
<dbReference type="CDD" id="cd00801">
    <property type="entry name" value="INT_P4_C"/>
    <property type="match status" value="1"/>
</dbReference>
<dbReference type="Proteomes" id="UP000295375">
    <property type="component" value="Unassembled WGS sequence"/>
</dbReference>
<evidence type="ECO:0000313" key="7">
    <source>
        <dbReference type="Proteomes" id="UP000295375"/>
    </source>
</evidence>
<dbReference type="PANTHER" id="PTHR30629:SF2">
    <property type="entry name" value="PROPHAGE INTEGRASE INTS-RELATED"/>
    <property type="match status" value="1"/>
</dbReference>
<dbReference type="Gene3D" id="1.10.150.130">
    <property type="match status" value="1"/>
</dbReference>
<evidence type="ECO:0000256" key="1">
    <source>
        <dbReference type="ARBA" id="ARBA00008857"/>
    </source>
</evidence>
<dbReference type="InterPro" id="IPR013762">
    <property type="entry name" value="Integrase-like_cat_sf"/>
</dbReference>
<name>A0A4R6US32_9GAMM</name>
<dbReference type="InterPro" id="IPR025166">
    <property type="entry name" value="Integrase_DNA_bind_dom"/>
</dbReference>
<dbReference type="EMBL" id="SNYM01000003">
    <property type="protein sequence ID" value="TDQ49891.1"/>
    <property type="molecule type" value="Genomic_DNA"/>
</dbReference>
<organism evidence="6 7">
    <name type="scientific">Permianibacter aggregans</name>
    <dbReference type="NCBI Taxonomy" id="1510150"/>
    <lineage>
        <taxon>Bacteria</taxon>
        <taxon>Pseudomonadati</taxon>
        <taxon>Pseudomonadota</taxon>
        <taxon>Gammaproteobacteria</taxon>
        <taxon>Pseudomonadales</taxon>
        <taxon>Pseudomonadaceae</taxon>
        <taxon>Permianibacter</taxon>
    </lineage>
</organism>
<keyword evidence="3" id="KW-0238">DNA-binding</keyword>
<dbReference type="PANTHER" id="PTHR30629">
    <property type="entry name" value="PROPHAGE INTEGRASE"/>
    <property type="match status" value="1"/>
</dbReference>
<dbReference type="RefSeq" id="WP_133588603.1">
    <property type="nucleotide sequence ID" value="NZ_CP037953.1"/>
</dbReference>
<keyword evidence="7" id="KW-1185">Reference proteome</keyword>
<evidence type="ECO:0000256" key="2">
    <source>
        <dbReference type="ARBA" id="ARBA00022908"/>
    </source>
</evidence>
<accession>A0A4R6US32</accession>
<dbReference type="Gene3D" id="3.30.160.390">
    <property type="entry name" value="Integrase, DNA-binding domain"/>
    <property type="match status" value="1"/>
</dbReference>
<keyword evidence="4" id="KW-0233">DNA recombination</keyword>
<dbReference type="PROSITE" id="PS51898">
    <property type="entry name" value="TYR_RECOMBINASE"/>
    <property type="match status" value="1"/>
</dbReference>
<sequence length="412" mass="46612">MARKPLTSSRQVETAKPEAKPYKLNALDGLFLEVLPTGRKRWRFRYFFLGKEKMLSLGIYPAIGLQDARGARDNAKKLLASGKDPSAERREEKAALREAHANTFKAVASEWIARQTDKAPSTRNKSQWLLQFAIDAFGRYPISEITPRIVLDTCREQEALGKLETAHRIKVKCGQVFRYAIGKGLIDSDPTRDLRGQLKTPEVTHRAAITDPAKVGKLLYDIDQYQGQLETICALKLAPLVFIRPGELRSARWEDIDLKAALWSYTPPKTRRQTGTEHLIPLPKQALAIFRQLQAVNGKCPYVFRSSGKEGYLSENAVLNALRRMGYGKGIMTGHGFRAIARTLLAERLKYPVELIEMQLAHRVADMHGRAYNRTAFIEDRTTMMQEWADYLDTLKAGAEITPLPVKHKKNL</sequence>
<protein>
    <submittedName>
        <fullName evidence="6">Integrase</fullName>
    </submittedName>
</protein>
<proteinExistence type="inferred from homology"/>
<dbReference type="InterPro" id="IPR050808">
    <property type="entry name" value="Phage_Integrase"/>
</dbReference>
<dbReference type="Gene3D" id="1.10.443.10">
    <property type="entry name" value="Intergrase catalytic core"/>
    <property type="match status" value="1"/>
</dbReference>
<evidence type="ECO:0000256" key="4">
    <source>
        <dbReference type="ARBA" id="ARBA00023172"/>
    </source>
</evidence>
<dbReference type="SUPFAM" id="SSF56349">
    <property type="entry name" value="DNA breaking-rejoining enzymes"/>
    <property type="match status" value="1"/>
</dbReference>
<keyword evidence="2" id="KW-0229">DNA integration</keyword>
<dbReference type="Pfam" id="PF22022">
    <property type="entry name" value="Phage_int_M"/>
    <property type="match status" value="1"/>
</dbReference>
<dbReference type="OrthoDB" id="9795573at2"/>
<evidence type="ECO:0000259" key="5">
    <source>
        <dbReference type="PROSITE" id="PS51898"/>
    </source>
</evidence>
<dbReference type="InterPro" id="IPR038488">
    <property type="entry name" value="Integrase_DNA-bd_sf"/>
</dbReference>
<gene>
    <name evidence="6" type="ORF">EV696_103264</name>
</gene>
<dbReference type="InterPro" id="IPR010998">
    <property type="entry name" value="Integrase_recombinase_N"/>
</dbReference>
<evidence type="ECO:0000313" key="6">
    <source>
        <dbReference type="EMBL" id="TDQ49891.1"/>
    </source>
</evidence>
<dbReference type="InterPro" id="IPR053876">
    <property type="entry name" value="Phage_int_M"/>
</dbReference>
<evidence type="ECO:0000256" key="3">
    <source>
        <dbReference type="ARBA" id="ARBA00023125"/>
    </source>
</evidence>
<dbReference type="GO" id="GO:0015074">
    <property type="term" value="P:DNA integration"/>
    <property type="evidence" value="ECO:0007669"/>
    <property type="project" value="UniProtKB-KW"/>
</dbReference>
<dbReference type="InterPro" id="IPR002104">
    <property type="entry name" value="Integrase_catalytic"/>
</dbReference>
<feature type="domain" description="Tyr recombinase" evidence="5">
    <location>
        <begin position="205"/>
        <end position="385"/>
    </location>
</feature>
<comment type="caution">
    <text evidence="6">The sequence shown here is derived from an EMBL/GenBank/DDBJ whole genome shotgun (WGS) entry which is preliminary data.</text>
</comment>
<comment type="similarity">
    <text evidence="1">Belongs to the 'phage' integrase family.</text>
</comment>
<dbReference type="Pfam" id="PF13356">
    <property type="entry name" value="Arm-DNA-bind_3"/>
    <property type="match status" value="1"/>
</dbReference>
<dbReference type="AlphaFoldDB" id="A0A4R6US32"/>
<dbReference type="InterPro" id="IPR011010">
    <property type="entry name" value="DNA_brk_join_enz"/>
</dbReference>
<dbReference type="Pfam" id="PF00589">
    <property type="entry name" value="Phage_integrase"/>
    <property type="match status" value="1"/>
</dbReference>